<comment type="caution">
    <text evidence="3">The sequence shown here is derived from an EMBL/GenBank/DDBJ whole genome shotgun (WGS) entry which is preliminary data.</text>
</comment>
<evidence type="ECO:0000256" key="2">
    <source>
        <dbReference type="SAM" id="Phobius"/>
    </source>
</evidence>
<feature type="transmembrane region" description="Helical" evidence="2">
    <location>
        <begin position="321"/>
        <end position="339"/>
    </location>
</feature>
<dbReference type="OrthoDB" id="7367899at2759"/>
<dbReference type="Proteomes" id="UP000838756">
    <property type="component" value="Unassembled WGS sequence"/>
</dbReference>
<organism evidence="3 4">
    <name type="scientific">Pararge aegeria aegeria</name>
    <dbReference type="NCBI Taxonomy" id="348720"/>
    <lineage>
        <taxon>Eukaryota</taxon>
        <taxon>Metazoa</taxon>
        <taxon>Ecdysozoa</taxon>
        <taxon>Arthropoda</taxon>
        <taxon>Hexapoda</taxon>
        <taxon>Insecta</taxon>
        <taxon>Pterygota</taxon>
        <taxon>Neoptera</taxon>
        <taxon>Endopterygota</taxon>
        <taxon>Lepidoptera</taxon>
        <taxon>Glossata</taxon>
        <taxon>Ditrysia</taxon>
        <taxon>Papilionoidea</taxon>
        <taxon>Nymphalidae</taxon>
        <taxon>Satyrinae</taxon>
        <taxon>Satyrini</taxon>
        <taxon>Parargina</taxon>
        <taxon>Pararge</taxon>
    </lineage>
</organism>
<accession>A0A8S4RYX4</accession>
<evidence type="ECO:0000313" key="4">
    <source>
        <dbReference type="Proteomes" id="UP000838756"/>
    </source>
</evidence>
<keyword evidence="2" id="KW-0812">Transmembrane</keyword>
<evidence type="ECO:0000256" key="1">
    <source>
        <dbReference type="SAM" id="MobiDB-lite"/>
    </source>
</evidence>
<name>A0A8S4RYX4_9NEOP</name>
<feature type="region of interest" description="Disordered" evidence="1">
    <location>
        <begin position="225"/>
        <end position="250"/>
    </location>
</feature>
<proteinExistence type="predicted"/>
<protein>
    <submittedName>
        <fullName evidence="3">Jg23464 protein</fullName>
    </submittedName>
</protein>
<keyword evidence="2" id="KW-1133">Transmembrane helix</keyword>
<dbReference type="AlphaFoldDB" id="A0A8S4RYX4"/>
<keyword evidence="4" id="KW-1185">Reference proteome</keyword>
<reference evidence="3" key="1">
    <citation type="submission" date="2022-03" db="EMBL/GenBank/DDBJ databases">
        <authorList>
            <person name="Lindestad O."/>
        </authorList>
    </citation>
    <scope>NUCLEOTIDE SEQUENCE</scope>
</reference>
<dbReference type="EMBL" id="CAKXAJ010025807">
    <property type="protein sequence ID" value="CAH2244158.1"/>
    <property type="molecule type" value="Genomic_DNA"/>
</dbReference>
<evidence type="ECO:0000313" key="3">
    <source>
        <dbReference type="EMBL" id="CAH2244158.1"/>
    </source>
</evidence>
<sequence length="340" mass="39872">MLSNEMLSIKQQIYEKSETNLSPVYITFKNSIAKPTLELKQLWPLEQFNTQPETKHENEDINKKTQLYTDNDSSKLNNSLKSKVLGVRSFSELPVKHLETSNNNQYAQRQCSCMNTNSHTTCSFRCSEHRKKTCTQIKNFVTEYPQCTKNIIPFSYYPYYVYSTLFLGVTTDSSVIYYHPAVINELKLPKHKYSKIRKPSVDNLYKEENDYKEQNDYQYENEYLENESSDGENHEKTSYSNQKYEKTKTDRPHKGKTIHFINYKEGNSISEADKVRDSYLHVVDKDKFIADVVEDLKVYYSDAVIKDCYCSLSSFTFRTESFIVFIPMLIIICAYNIIVI</sequence>
<feature type="compositionally biased region" description="Basic and acidic residues" evidence="1">
    <location>
        <begin position="231"/>
        <end position="250"/>
    </location>
</feature>
<keyword evidence="2" id="KW-0472">Membrane</keyword>
<gene>
    <name evidence="3" type="primary">jg23464</name>
    <name evidence="3" type="ORF">PAEG_LOCUS20146</name>
</gene>